<proteinExistence type="predicted"/>
<organism evidence="1 2">
    <name type="scientific">Lactococcus fujiensis JCM 16395</name>
    <dbReference type="NCBI Taxonomy" id="1291764"/>
    <lineage>
        <taxon>Bacteria</taxon>
        <taxon>Bacillati</taxon>
        <taxon>Bacillota</taxon>
        <taxon>Bacilli</taxon>
        <taxon>Lactobacillales</taxon>
        <taxon>Streptococcaceae</taxon>
        <taxon>Lactococcus</taxon>
    </lineage>
</organism>
<dbReference type="Proteomes" id="UP000218181">
    <property type="component" value="Unassembled WGS sequence"/>
</dbReference>
<sequence length="122" mass="13796">MMNFDEEALLCDLAETYHIYDFEQLSPQKIAVFSIGLRESSRIKMKMSGQSISFETTLLAGIADKLSVLIWSKTKDAQKGANKPKLILNELNKTNHSDDKEMVFNSGEEFDKYRAKLLNGGD</sequence>
<evidence type="ECO:0000313" key="2">
    <source>
        <dbReference type="Proteomes" id="UP000218181"/>
    </source>
</evidence>
<name>A0A2A5RIG4_9LACT</name>
<dbReference type="OrthoDB" id="1655904at2"/>
<dbReference type="STRING" id="1291764.GCA_001311235_01523"/>
<gene>
    <name evidence="1" type="ORF">RT41_GL000599</name>
</gene>
<comment type="caution">
    <text evidence="1">The sequence shown here is derived from an EMBL/GenBank/DDBJ whole genome shotgun (WGS) entry which is preliminary data.</text>
</comment>
<reference evidence="1 2" key="1">
    <citation type="submission" date="2014-12" db="EMBL/GenBank/DDBJ databases">
        <title>Draft genome sequences of 10 type strains of Lactococcus.</title>
        <authorList>
            <person name="Sun Z."/>
            <person name="Zhong Z."/>
            <person name="Liu W."/>
            <person name="Zhang W."/>
            <person name="Zhang H."/>
        </authorList>
    </citation>
    <scope>NUCLEOTIDE SEQUENCE [LARGE SCALE GENOMIC DNA]</scope>
    <source>
        <strain evidence="1 2">JCM 16395</strain>
    </source>
</reference>
<dbReference type="RefSeq" id="WP_096819047.1">
    <property type="nucleotide sequence ID" value="NZ_JXJU01000017.1"/>
</dbReference>
<keyword evidence="2" id="KW-1185">Reference proteome</keyword>
<accession>A0A2A5RIG4</accession>
<dbReference type="InterPro" id="IPR035286">
    <property type="entry name" value="DUF5361"/>
</dbReference>
<evidence type="ECO:0008006" key="3">
    <source>
        <dbReference type="Google" id="ProtNLM"/>
    </source>
</evidence>
<dbReference type="EMBL" id="JXJU01000017">
    <property type="protein sequence ID" value="PCR98911.1"/>
    <property type="molecule type" value="Genomic_DNA"/>
</dbReference>
<dbReference type="Pfam" id="PF17318">
    <property type="entry name" value="DUF5361"/>
    <property type="match status" value="1"/>
</dbReference>
<dbReference type="AlphaFoldDB" id="A0A2A5RIG4"/>
<protein>
    <recommendedName>
        <fullName evidence="3">Phage protein</fullName>
    </recommendedName>
</protein>
<evidence type="ECO:0000313" key="1">
    <source>
        <dbReference type="EMBL" id="PCR98911.1"/>
    </source>
</evidence>